<accession>A0ACD4PHI7</accession>
<proteinExistence type="predicted"/>
<name>A0ACD4PHI7_9BACT</name>
<sequence>MKHLMREFKVEGTDWIQIQNDALKFLQTNNKKVNQAMILEYAANGYIEAYLGQKFREDSHKVKEDQFFFRPILTKKEFDINKLYFEYKTYYLDNDDLSDIKLDTYRDVHFEFAPNYKEQISFFIQAYISNFKFREKKEGKAEILDKDLVWLEALHKPTNNLQKFELLADASLDNWSLEKFVVGKHVGDVVDFQAEPGLTLEIKILDCFKITPEPVTDENAHKIGIENLKTVEDVKKYIFDSLMEQMVGEALFNYGLKVIDSIRDNNVAIELPKDLVANDVKDFNFAPDFEGNKEETVESSVVNYFWFNFVAKNFDISITQEELNYEIKRVKTFLNMNNPNDVNIKKVADAILLKKLAKKILDESEPLTVKEFGQYMIFK</sequence>
<keyword evidence="2" id="KW-1185">Reference proteome</keyword>
<evidence type="ECO:0000313" key="2">
    <source>
        <dbReference type="Proteomes" id="UP001213039"/>
    </source>
</evidence>
<protein>
    <submittedName>
        <fullName evidence="1">Uncharacterized protein</fullName>
    </submittedName>
</protein>
<dbReference type="Proteomes" id="UP001213039">
    <property type="component" value="Chromosome"/>
</dbReference>
<gene>
    <name evidence="1" type="ORF">Me_995_000609</name>
</gene>
<reference evidence="1" key="1">
    <citation type="submission" date="2022-12" db="EMBL/GenBank/DDBJ databases">
        <authorList>
            <consortium name="Asia Pacific Centre for Animal Health"/>
            <person name="Klose S.M."/>
            <person name="Legione A.R."/>
            <person name="Monotti I."/>
            <person name="Bushell R."/>
            <person name="Marenda M.S."/>
            <person name="Sugiyama T."/>
            <person name="Browning G.F."/>
            <person name="Vaz P.K."/>
        </authorList>
    </citation>
    <scope>NUCLEOTIDE SEQUENCE</scope>
    <source>
        <strain evidence="1">Felid995</strain>
    </source>
</reference>
<evidence type="ECO:0000313" key="1">
    <source>
        <dbReference type="EMBL" id="WBP83976.1"/>
    </source>
</evidence>
<dbReference type="EMBL" id="CP114370">
    <property type="protein sequence ID" value="WBP83976.1"/>
    <property type="molecule type" value="Genomic_DNA"/>
</dbReference>
<organism evidence="1 2">
    <name type="scientific">Mycoplasmopsis edwardii</name>
    <dbReference type="NCBI Taxonomy" id="53558"/>
    <lineage>
        <taxon>Bacteria</taxon>
        <taxon>Bacillati</taxon>
        <taxon>Mycoplasmatota</taxon>
        <taxon>Mycoplasmoidales</taxon>
        <taxon>Metamycoplasmataceae</taxon>
        <taxon>Mycoplasmopsis</taxon>
    </lineage>
</organism>